<reference evidence="2" key="1">
    <citation type="journal article" date="2014" name="Int. J. Syst. Evol. Microbiol.">
        <title>Complete genome sequence of Corynebacterium casei LMG S-19264T (=DSM 44701T), isolated from a smear-ripened cheese.</title>
        <authorList>
            <consortium name="US DOE Joint Genome Institute (JGI-PGF)"/>
            <person name="Walter F."/>
            <person name="Albersmeier A."/>
            <person name="Kalinowski J."/>
            <person name="Ruckert C."/>
        </authorList>
    </citation>
    <scope>NUCLEOTIDE SEQUENCE</scope>
    <source>
        <strain evidence="2">KCTC 32296</strain>
    </source>
</reference>
<dbReference type="EMBL" id="BMZB01000001">
    <property type="protein sequence ID" value="GGZ20658.1"/>
    <property type="molecule type" value="Genomic_DNA"/>
</dbReference>
<dbReference type="InterPro" id="IPR013361">
    <property type="entry name" value="Pilus_CpaD"/>
</dbReference>
<evidence type="ECO:0000313" key="3">
    <source>
        <dbReference type="Proteomes" id="UP000662572"/>
    </source>
</evidence>
<comment type="caution">
    <text evidence="2">The sequence shown here is derived from an EMBL/GenBank/DDBJ whole genome shotgun (WGS) entry which is preliminary data.</text>
</comment>
<dbReference type="PROSITE" id="PS51257">
    <property type="entry name" value="PROKAR_LIPOPROTEIN"/>
    <property type="match status" value="1"/>
</dbReference>
<feature type="chain" id="PRO_5037609552" evidence="1">
    <location>
        <begin position="21"/>
        <end position="217"/>
    </location>
</feature>
<accession>A0A918UMJ3</accession>
<reference evidence="2" key="2">
    <citation type="submission" date="2020-09" db="EMBL/GenBank/DDBJ databases">
        <authorList>
            <person name="Sun Q."/>
            <person name="Kim S."/>
        </authorList>
    </citation>
    <scope>NUCLEOTIDE SEQUENCE</scope>
    <source>
        <strain evidence="2">KCTC 32296</strain>
    </source>
</reference>
<dbReference type="Proteomes" id="UP000662572">
    <property type="component" value="Unassembled WGS sequence"/>
</dbReference>
<feature type="signal peptide" evidence="1">
    <location>
        <begin position="1"/>
        <end position="20"/>
    </location>
</feature>
<gene>
    <name evidence="2" type="primary">cpaD</name>
    <name evidence="2" type="ORF">GCM10011273_01570</name>
</gene>
<dbReference type="Pfam" id="PF09476">
    <property type="entry name" value="Pilus_CpaD"/>
    <property type="match status" value="1"/>
</dbReference>
<name>A0A918UMJ3_9CAUL</name>
<dbReference type="NCBIfam" id="TIGR02522">
    <property type="entry name" value="pilus_cpaD"/>
    <property type="match status" value="1"/>
</dbReference>
<dbReference type="RefSeq" id="WP_189484476.1">
    <property type="nucleotide sequence ID" value="NZ_BMZB01000001.1"/>
</dbReference>
<organism evidence="2 3">
    <name type="scientific">Asticcacaulis endophyticus</name>
    <dbReference type="NCBI Taxonomy" id="1395890"/>
    <lineage>
        <taxon>Bacteria</taxon>
        <taxon>Pseudomonadati</taxon>
        <taxon>Pseudomonadota</taxon>
        <taxon>Alphaproteobacteria</taxon>
        <taxon>Caulobacterales</taxon>
        <taxon>Caulobacteraceae</taxon>
        <taxon>Asticcacaulis</taxon>
    </lineage>
</organism>
<proteinExistence type="predicted"/>
<dbReference type="InterPro" id="IPR019027">
    <property type="entry name" value="Pilus_biogenesis_CpaD-related"/>
</dbReference>
<dbReference type="AlphaFoldDB" id="A0A918UMJ3"/>
<evidence type="ECO:0000256" key="1">
    <source>
        <dbReference type="SAM" id="SignalP"/>
    </source>
</evidence>
<protein>
    <submittedName>
        <fullName evidence="2">Pilus assembly protein CpaD</fullName>
    </submittedName>
</protein>
<evidence type="ECO:0000313" key="2">
    <source>
        <dbReference type="EMBL" id="GGZ20658.1"/>
    </source>
</evidence>
<keyword evidence="3" id="KW-1185">Reference proteome</keyword>
<sequence length="217" mass="23016">MKTLSVPAIILGAFTLTACASDGQPNAVAPLLPTSQYSLEAQAREDAPVHLRFSADRLSTNQMTALDKLSARSDSTDIIITTGPRPTSESYGRLVSDYLVSQGVDPRSVSYRTVVEHPADIVSLTLVSYRARNLDCNRSWENLSRTASNTPHSNFGCAVTANMAAQIADPRDIAAPTATTPADAGRKTTVIDKYRKGEVTSSADNAAATSAISDAVK</sequence>
<keyword evidence="1" id="KW-0732">Signal</keyword>